<dbReference type="OrthoDB" id="760019at2759"/>
<dbReference type="AlphaFoldDB" id="A0A5A7PRW5"/>
<proteinExistence type="predicted"/>
<gene>
    <name evidence="2" type="ORF">STAS_11818</name>
</gene>
<evidence type="ECO:0000313" key="2">
    <source>
        <dbReference type="EMBL" id="GER35539.1"/>
    </source>
</evidence>
<name>A0A5A7PRW5_STRAF</name>
<dbReference type="Proteomes" id="UP000325081">
    <property type="component" value="Unassembled WGS sequence"/>
</dbReference>
<feature type="compositionally biased region" description="Basic residues" evidence="1">
    <location>
        <begin position="1"/>
        <end position="11"/>
    </location>
</feature>
<evidence type="ECO:0000313" key="3">
    <source>
        <dbReference type="Proteomes" id="UP000325081"/>
    </source>
</evidence>
<protein>
    <submittedName>
        <fullName evidence="2">Basic helix-loop-helix (BHLH) DNA-bindingsuperfamily protein</fullName>
    </submittedName>
</protein>
<keyword evidence="2" id="KW-0238">DNA-binding</keyword>
<evidence type="ECO:0000256" key="1">
    <source>
        <dbReference type="SAM" id="MobiDB-lite"/>
    </source>
</evidence>
<reference evidence="3" key="1">
    <citation type="journal article" date="2019" name="Curr. Biol.">
        <title>Genome Sequence of Striga asiatica Provides Insight into the Evolution of Plant Parasitism.</title>
        <authorList>
            <person name="Yoshida S."/>
            <person name="Kim S."/>
            <person name="Wafula E.K."/>
            <person name="Tanskanen J."/>
            <person name="Kim Y.M."/>
            <person name="Honaas L."/>
            <person name="Yang Z."/>
            <person name="Spallek T."/>
            <person name="Conn C.E."/>
            <person name="Ichihashi Y."/>
            <person name="Cheong K."/>
            <person name="Cui S."/>
            <person name="Der J.P."/>
            <person name="Gundlach H."/>
            <person name="Jiao Y."/>
            <person name="Hori C."/>
            <person name="Ishida J.K."/>
            <person name="Kasahara H."/>
            <person name="Kiba T."/>
            <person name="Kim M.S."/>
            <person name="Koo N."/>
            <person name="Laohavisit A."/>
            <person name="Lee Y.H."/>
            <person name="Lumba S."/>
            <person name="McCourt P."/>
            <person name="Mortimer J.C."/>
            <person name="Mutuku J.M."/>
            <person name="Nomura T."/>
            <person name="Sasaki-Sekimoto Y."/>
            <person name="Seto Y."/>
            <person name="Wang Y."/>
            <person name="Wakatake T."/>
            <person name="Sakakibara H."/>
            <person name="Demura T."/>
            <person name="Yamaguchi S."/>
            <person name="Yoneyama K."/>
            <person name="Manabe R.I."/>
            <person name="Nelson D.C."/>
            <person name="Schulman A.H."/>
            <person name="Timko M.P."/>
            <person name="dePamphilis C.W."/>
            <person name="Choi D."/>
            <person name="Shirasu K."/>
        </authorList>
    </citation>
    <scope>NUCLEOTIDE SEQUENCE [LARGE SCALE GENOMIC DNA]</scope>
    <source>
        <strain evidence="3">cv. UVA1</strain>
    </source>
</reference>
<organism evidence="2 3">
    <name type="scientific">Striga asiatica</name>
    <name type="common">Asiatic witchweed</name>
    <name type="synonym">Buchnera asiatica</name>
    <dbReference type="NCBI Taxonomy" id="4170"/>
    <lineage>
        <taxon>Eukaryota</taxon>
        <taxon>Viridiplantae</taxon>
        <taxon>Streptophyta</taxon>
        <taxon>Embryophyta</taxon>
        <taxon>Tracheophyta</taxon>
        <taxon>Spermatophyta</taxon>
        <taxon>Magnoliopsida</taxon>
        <taxon>eudicotyledons</taxon>
        <taxon>Gunneridae</taxon>
        <taxon>Pentapetalae</taxon>
        <taxon>asterids</taxon>
        <taxon>lamiids</taxon>
        <taxon>Lamiales</taxon>
        <taxon>Orobanchaceae</taxon>
        <taxon>Buchnereae</taxon>
        <taxon>Striga</taxon>
    </lineage>
</organism>
<dbReference type="EMBL" id="BKCP01004973">
    <property type="protein sequence ID" value="GER35539.1"/>
    <property type="molecule type" value="Genomic_DNA"/>
</dbReference>
<sequence length="255" mass="27930">MESAKNHHHHHQLQDQVVGSSSSSSSLATPSNYYGAGTTTNAWGTTPTSFLDTNNGGFTLYPSEPRHHQDNTLLLSQYNSHIVPSLGYHNWAKFSTNQPIQDYLQPPRIKEEYLLYPNNDTGVVVSKGFGQIFSSVSSLNQMGLTNAGALDMNLEALDLLTSSSFSGNFGASSHNQIGILRDGFSNYGLFDDHMQQSSEIPFYDSSKDQNETNYEEPKWDLRSRGLCLVPLSCLSYIAEGGGGAVWPPSYFGGSV</sequence>
<keyword evidence="3" id="KW-1185">Reference proteome</keyword>
<feature type="region of interest" description="Disordered" evidence="1">
    <location>
        <begin position="1"/>
        <end position="29"/>
    </location>
</feature>
<accession>A0A5A7PRW5</accession>
<dbReference type="GO" id="GO:0003677">
    <property type="term" value="F:DNA binding"/>
    <property type="evidence" value="ECO:0007669"/>
    <property type="project" value="UniProtKB-KW"/>
</dbReference>
<comment type="caution">
    <text evidence="2">The sequence shown here is derived from an EMBL/GenBank/DDBJ whole genome shotgun (WGS) entry which is preliminary data.</text>
</comment>